<dbReference type="OrthoDB" id="7626403at2"/>
<dbReference type="Gene3D" id="3.10.490.10">
    <property type="entry name" value="Gamma-glutamyl cyclotransferase-like"/>
    <property type="match status" value="1"/>
</dbReference>
<accession>A0A073B9A3</accession>
<dbReference type="eggNOG" id="COG2105">
    <property type="taxonomic scope" value="Bacteria"/>
</dbReference>
<name>A0A073B9A3_9PSEU</name>
<dbReference type="Proteomes" id="UP000031419">
    <property type="component" value="Unassembled WGS sequence"/>
</dbReference>
<evidence type="ECO:0000313" key="2">
    <source>
        <dbReference type="EMBL" id="KEI44324.1"/>
    </source>
</evidence>
<dbReference type="GO" id="GO:0016740">
    <property type="term" value="F:transferase activity"/>
    <property type="evidence" value="ECO:0007669"/>
    <property type="project" value="UniProtKB-KW"/>
</dbReference>
<keyword evidence="3" id="KW-1185">Reference proteome</keyword>
<sequence length="244" mass="26412">MTPSFQDDDYPADPYPGLRPPGSYVHLDGAGHELTPTRGGSGWQVATGAELDEWLRAHGAPPLTERCPVLAYGSNANPSKITWLRQELGLRGPVVVLGATCWDISAVWSAGRRARDGQRPAVLAAAPGAVERHAVWMATPEQRRVLDVCEGRGQRYRLCWLRARVKLDDGTELPRVLAYTAHPASMGPDTPEHANRAPLLVDGRPVPVSELPQREAARLSGVPAVEDGLDVVEVTGEPERCSAR</sequence>
<dbReference type="AlphaFoldDB" id="A0A073B9A3"/>
<feature type="compositionally biased region" description="Acidic residues" evidence="1">
    <location>
        <begin position="1"/>
        <end position="11"/>
    </location>
</feature>
<proteinExistence type="predicted"/>
<organism evidence="2 3">
    <name type="scientific">Saccharopolyspora rectivirgula</name>
    <dbReference type="NCBI Taxonomy" id="28042"/>
    <lineage>
        <taxon>Bacteria</taxon>
        <taxon>Bacillati</taxon>
        <taxon>Actinomycetota</taxon>
        <taxon>Actinomycetes</taxon>
        <taxon>Pseudonocardiales</taxon>
        <taxon>Pseudonocardiaceae</taxon>
        <taxon>Saccharopolyspora</taxon>
    </lineage>
</organism>
<protein>
    <submittedName>
        <fullName evidence="2">Gamma-glutamyl cyclotransferase</fullName>
    </submittedName>
</protein>
<dbReference type="RefSeq" id="WP_037332411.1">
    <property type="nucleotide sequence ID" value="NZ_JNVU01000026.1"/>
</dbReference>
<comment type="caution">
    <text evidence="2">The sequence shown here is derived from an EMBL/GenBank/DDBJ whole genome shotgun (WGS) entry which is preliminary data.</text>
</comment>
<feature type="region of interest" description="Disordered" evidence="1">
    <location>
        <begin position="1"/>
        <end position="22"/>
    </location>
</feature>
<gene>
    <name evidence="2" type="ORF">GU90_10580</name>
</gene>
<dbReference type="STRING" id="28042.GU90_10580"/>
<reference evidence="2 3" key="1">
    <citation type="submission" date="2014-06" db="EMBL/GenBank/DDBJ databases">
        <title>Saccharopolyspora rectivirgula DSM-43113 Genome sequencing.</title>
        <authorList>
            <person name="Barrera C."/>
            <person name="Millon L."/>
            <person name="Rognon B."/>
            <person name="Zaugg C."/>
            <person name="Monod M."/>
        </authorList>
    </citation>
    <scope>NUCLEOTIDE SEQUENCE [LARGE SCALE GENOMIC DNA]</scope>
    <source>
        <strain evidence="2 3">DSM 43113</strain>
    </source>
</reference>
<keyword evidence="2" id="KW-0808">Transferase</keyword>
<evidence type="ECO:0000313" key="3">
    <source>
        <dbReference type="Proteomes" id="UP000031419"/>
    </source>
</evidence>
<dbReference type="EMBL" id="JNVU01000026">
    <property type="protein sequence ID" value="KEI44324.1"/>
    <property type="molecule type" value="Genomic_DNA"/>
</dbReference>
<evidence type="ECO:0000256" key="1">
    <source>
        <dbReference type="SAM" id="MobiDB-lite"/>
    </source>
</evidence>